<evidence type="ECO:0000313" key="2">
    <source>
        <dbReference type="EMBL" id="MFD2462968.1"/>
    </source>
</evidence>
<protein>
    <recommendedName>
        <fullName evidence="4">GerMN domain-containing protein</fullName>
    </recommendedName>
</protein>
<organism evidence="2 3">
    <name type="scientific">Amycolatopsis samaneae</name>
    <dbReference type="NCBI Taxonomy" id="664691"/>
    <lineage>
        <taxon>Bacteria</taxon>
        <taxon>Bacillati</taxon>
        <taxon>Actinomycetota</taxon>
        <taxon>Actinomycetes</taxon>
        <taxon>Pseudonocardiales</taxon>
        <taxon>Pseudonocardiaceae</taxon>
        <taxon>Amycolatopsis</taxon>
    </lineage>
</organism>
<keyword evidence="1" id="KW-0732">Signal</keyword>
<evidence type="ECO:0000313" key="3">
    <source>
        <dbReference type="Proteomes" id="UP001597419"/>
    </source>
</evidence>
<dbReference type="RefSeq" id="WP_345392807.1">
    <property type="nucleotide sequence ID" value="NZ_BAABHG010000005.1"/>
</dbReference>
<feature type="chain" id="PRO_5046362052" description="GerMN domain-containing protein" evidence="1">
    <location>
        <begin position="24"/>
        <end position="165"/>
    </location>
</feature>
<evidence type="ECO:0000256" key="1">
    <source>
        <dbReference type="SAM" id="SignalP"/>
    </source>
</evidence>
<gene>
    <name evidence="2" type="ORF">ACFSYJ_30465</name>
</gene>
<accession>A0ABW5GQA2</accession>
<evidence type="ECO:0008006" key="4">
    <source>
        <dbReference type="Google" id="ProtNLM"/>
    </source>
</evidence>
<keyword evidence="3" id="KW-1185">Reference proteome</keyword>
<feature type="signal peptide" evidence="1">
    <location>
        <begin position="1"/>
        <end position="23"/>
    </location>
</feature>
<proteinExistence type="predicted"/>
<name>A0ABW5GQA2_9PSEU</name>
<comment type="caution">
    <text evidence="2">The sequence shown here is derived from an EMBL/GenBank/DDBJ whole genome shotgun (WGS) entry which is preliminary data.</text>
</comment>
<reference evidence="3" key="1">
    <citation type="journal article" date="2019" name="Int. J. Syst. Evol. Microbiol.">
        <title>The Global Catalogue of Microorganisms (GCM) 10K type strain sequencing project: providing services to taxonomists for standard genome sequencing and annotation.</title>
        <authorList>
            <consortium name="The Broad Institute Genomics Platform"/>
            <consortium name="The Broad Institute Genome Sequencing Center for Infectious Disease"/>
            <person name="Wu L."/>
            <person name="Ma J."/>
        </authorList>
    </citation>
    <scope>NUCLEOTIDE SEQUENCE [LARGE SCALE GENOMIC DNA]</scope>
    <source>
        <strain evidence="3">CGMCC 4.7643</strain>
    </source>
</reference>
<sequence length="165" mass="17399">MIRRSAVLLGTFGLLMATLTACGVEPSGVLHGGEAPTGVSPTTTLYYLGDQGNLVPDVRRTERLGTVTDALALLMRSSQNTERGLHSAFNTRSADGHSPQVTESDELITVVLPLASYEIGSLGVDQFVCTALGVHRQAGRPADAKVVVTLTTGERLGPRTCPVLR</sequence>
<dbReference type="PROSITE" id="PS51257">
    <property type="entry name" value="PROKAR_LIPOPROTEIN"/>
    <property type="match status" value="1"/>
</dbReference>
<dbReference type="EMBL" id="JBHUKU010000020">
    <property type="protein sequence ID" value="MFD2462968.1"/>
    <property type="molecule type" value="Genomic_DNA"/>
</dbReference>
<dbReference type="Proteomes" id="UP001597419">
    <property type="component" value="Unassembled WGS sequence"/>
</dbReference>